<dbReference type="InterPro" id="IPR009414">
    <property type="entry name" value="DUF1064"/>
</dbReference>
<accession>A0ABY2TCT7</accession>
<proteinExistence type="predicted"/>
<reference evidence="1 2" key="1">
    <citation type="submission" date="2019-04" db="EMBL/GenBank/DDBJ databases">
        <title>Lysinibacillus genome sequencing.</title>
        <authorList>
            <person name="Dunlap C."/>
        </authorList>
    </citation>
    <scope>NUCLEOTIDE SEQUENCE [LARGE SCALE GENOMIC DNA]</scope>
    <source>
        <strain evidence="1 2">NBRC 109424</strain>
    </source>
</reference>
<sequence length="141" mass="16669">MITKTRSKYNNKKVTVDGITFDSKIEASYYGYLKQLEQQGIISEFLMQKEYIVFEGYTKDGKKVLPIKYKADFEVHYPDNRIEVIDIKGFETADFKLKKKLFEYRYPFKLKLLTFSKIDGGWIELDALKKARAERKKQKLG</sequence>
<dbReference type="EMBL" id="SZPV01000013">
    <property type="protein sequence ID" value="TKI66093.1"/>
    <property type="molecule type" value="Genomic_DNA"/>
</dbReference>
<dbReference type="Proteomes" id="UP000308539">
    <property type="component" value="Unassembled WGS sequence"/>
</dbReference>
<dbReference type="Pfam" id="PF06356">
    <property type="entry name" value="DUF1064"/>
    <property type="match status" value="1"/>
</dbReference>
<keyword evidence="2" id="KW-1185">Reference proteome</keyword>
<gene>
    <name evidence="1" type="ORF">FC752_05880</name>
</gene>
<organism evidence="1 2">
    <name type="scientific">Lysinibacillus varians</name>
    <dbReference type="NCBI Taxonomy" id="1145276"/>
    <lineage>
        <taxon>Bacteria</taxon>
        <taxon>Bacillati</taxon>
        <taxon>Bacillota</taxon>
        <taxon>Bacilli</taxon>
        <taxon>Bacillales</taxon>
        <taxon>Bacillaceae</taxon>
        <taxon>Lysinibacillus</taxon>
    </lineage>
</organism>
<dbReference type="RefSeq" id="WP_025220160.1">
    <property type="nucleotide sequence ID" value="NZ_CP006837.1"/>
</dbReference>
<evidence type="ECO:0000313" key="1">
    <source>
        <dbReference type="EMBL" id="TKI66093.1"/>
    </source>
</evidence>
<protein>
    <submittedName>
        <fullName evidence="1">DUF1064 domain-containing protein</fullName>
    </submittedName>
</protein>
<name>A0ABY2TCT7_9BACI</name>
<comment type="caution">
    <text evidence="1">The sequence shown here is derived from an EMBL/GenBank/DDBJ whole genome shotgun (WGS) entry which is preliminary data.</text>
</comment>
<evidence type="ECO:0000313" key="2">
    <source>
        <dbReference type="Proteomes" id="UP000308539"/>
    </source>
</evidence>